<proteinExistence type="predicted"/>
<organism evidence="1">
    <name type="scientific">Aspergillus niger</name>
    <dbReference type="NCBI Taxonomy" id="5061"/>
    <lineage>
        <taxon>Eukaryota</taxon>
        <taxon>Fungi</taxon>
        <taxon>Dikarya</taxon>
        <taxon>Ascomycota</taxon>
        <taxon>Pezizomycotina</taxon>
        <taxon>Eurotiomycetes</taxon>
        <taxon>Eurotiomycetidae</taxon>
        <taxon>Eurotiales</taxon>
        <taxon>Aspergillaceae</taxon>
        <taxon>Aspergillus</taxon>
        <taxon>Aspergillus subgen. Circumdati</taxon>
    </lineage>
</organism>
<dbReference type="RefSeq" id="XP_059602728.1">
    <property type="nucleotide sequence ID" value="XM_059745030.1"/>
</dbReference>
<dbReference type="AlphaFoldDB" id="A0AAJ8BTL7"/>
<name>A0AAJ8BTL7_ASPNG</name>
<evidence type="ECO:0000313" key="1">
    <source>
        <dbReference type="RefSeq" id="XP_059602728.1"/>
    </source>
</evidence>
<dbReference type="KEGG" id="ang:An16g03220"/>
<reference evidence="1" key="1">
    <citation type="submission" date="2025-02" db="EMBL/GenBank/DDBJ databases">
        <authorList>
            <consortium name="NCBI Genome Project"/>
        </authorList>
    </citation>
    <scope>NUCLEOTIDE SEQUENCE</scope>
</reference>
<accession>A0AAJ8BTL7</accession>
<reference evidence="1" key="2">
    <citation type="submission" date="2025-08" db="UniProtKB">
        <authorList>
            <consortium name="RefSeq"/>
        </authorList>
    </citation>
    <scope>IDENTIFICATION</scope>
</reference>
<sequence>MATRVCPSSCRQPRNETFLSSSTVSDARVYCKVLAGIFHCLKPVENIQWHGLVGRPQAFINQICPEMEHLSRIWIFQDPNVPSQQQMGNCKISNDQTPTYKLVGSDDINSKTLSHGVCCSNLFAQAVMYTDHSIRKRDTVTRRPKTMLTSKGRE</sequence>
<gene>
    <name evidence="1" type="ORF">An16g03220</name>
</gene>
<dbReference type="GeneID" id="84593365"/>
<dbReference type="VEuPathDB" id="FungiDB:An16g03220"/>
<protein>
    <submittedName>
        <fullName evidence="1">Uncharacterized protein</fullName>
    </submittedName>
</protein>